<dbReference type="GO" id="GO:0008671">
    <property type="term" value="F:2-dehydro-3-deoxygalactonokinase activity"/>
    <property type="evidence" value="ECO:0007669"/>
    <property type="project" value="InterPro"/>
</dbReference>
<dbReference type="Pfam" id="PF05035">
    <property type="entry name" value="DGOK"/>
    <property type="match status" value="1"/>
</dbReference>
<comment type="caution">
    <text evidence="1">The sequence shown here is derived from an EMBL/GenBank/DDBJ whole genome shotgun (WGS) entry which is preliminary data.</text>
</comment>
<keyword evidence="2" id="KW-1185">Reference proteome</keyword>
<organism evidence="1 2">
    <name type="scientific">Mangrovicoccus algicola</name>
    <dbReference type="NCBI Taxonomy" id="2771008"/>
    <lineage>
        <taxon>Bacteria</taxon>
        <taxon>Pseudomonadati</taxon>
        <taxon>Pseudomonadota</taxon>
        <taxon>Alphaproteobacteria</taxon>
        <taxon>Rhodobacterales</taxon>
        <taxon>Paracoccaceae</taxon>
        <taxon>Mangrovicoccus</taxon>
    </lineage>
</organism>
<reference evidence="1" key="1">
    <citation type="submission" date="2020-09" db="EMBL/GenBank/DDBJ databases">
        <title>A novel bacterium of genus Mangrovicoccus, isolated from South China Sea.</title>
        <authorList>
            <person name="Huang H."/>
            <person name="Mo K."/>
            <person name="Hu Y."/>
        </authorList>
    </citation>
    <scope>NUCLEOTIDE SEQUENCE</scope>
    <source>
        <strain evidence="1">HB182678</strain>
    </source>
</reference>
<dbReference type="GO" id="GO:0034194">
    <property type="term" value="P:D-galactonate catabolic process"/>
    <property type="evidence" value="ECO:0007669"/>
    <property type="project" value="InterPro"/>
</dbReference>
<dbReference type="InterPro" id="IPR042257">
    <property type="entry name" value="DGOK_C"/>
</dbReference>
<dbReference type="InterPro" id="IPR007729">
    <property type="entry name" value="DGOK"/>
</dbReference>
<name>A0A8J6YZ63_9RHOB</name>
<dbReference type="RefSeq" id="WP_193182136.1">
    <property type="nucleotide sequence ID" value="NZ_JACVXA010000023.1"/>
</dbReference>
<protein>
    <submittedName>
        <fullName evidence="1">2-dehydro-3-deoxygalactonokinase</fullName>
    </submittedName>
</protein>
<gene>
    <name evidence="1" type="ORF">ICN82_09815</name>
</gene>
<dbReference type="AlphaFoldDB" id="A0A8J6YZ63"/>
<evidence type="ECO:0000313" key="1">
    <source>
        <dbReference type="EMBL" id="MBE3638498.1"/>
    </source>
</evidence>
<dbReference type="EMBL" id="JACVXA010000023">
    <property type="protein sequence ID" value="MBE3638498.1"/>
    <property type="molecule type" value="Genomic_DNA"/>
</dbReference>
<dbReference type="Gene3D" id="3.30.420.310">
    <property type="entry name" value="2-keto-3-deoxy-galactonokinase, C-terminal domain"/>
    <property type="match status" value="1"/>
</dbReference>
<sequence>MTQTDWIALDASQPQALAWQMREDRAEGPGLPVGAEDLAGLAGDGGLILACGLLQGIAAPPAPRTVPAPPLPGRIAVQDWQAARLACVPGLRGEGPALMTGAETRVAGFLALNPGWDGVICLPAEETHWVHVSAGEVVSFVSALAGPLDRLAAQSAPGPWDEALFLEAMERTRSRPETLMAGLARIRAAERLGEAAPGAGRAQILGLRIGADMAAARAWWLGQPVAVIAPRDAAGPWNAAFAAQGVPAIQADAMAMTLAGLAGARARLG</sequence>
<accession>A0A8J6YZ63</accession>
<proteinExistence type="predicted"/>
<dbReference type="Proteomes" id="UP000609121">
    <property type="component" value="Unassembled WGS sequence"/>
</dbReference>
<evidence type="ECO:0000313" key="2">
    <source>
        <dbReference type="Proteomes" id="UP000609121"/>
    </source>
</evidence>